<dbReference type="GO" id="GO:0065002">
    <property type="term" value="P:intracellular protein transmembrane transport"/>
    <property type="evidence" value="ECO:0007669"/>
    <property type="project" value="UniProtKB-UniRule"/>
</dbReference>
<keyword evidence="2 8" id="KW-0813">Transport</keyword>
<dbReference type="Pfam" id="PF00584">
    <property type="entry name" value="SecE"/>
    <property type="match status" value="1"/>
</dbReference>
<comment type="subcellular location">
    <subcellularLocation>
        <location evidence="8">Cell membrane</location>
        <topology evidence="8">Single-pass membrane protein</topology>
    </subcellularLocation>
    <subcellularLocation>
        <location evidence="1">Membrane</location>
    </subcellularLocation>
</comment>
<keyword evidence="5 8" id="KW-1133">Transmembrane helix</keyword>
<keyword evidence="3 8" id="KW-0812">Transmembrane</keyword>
<reference evidence="9 10" key="1">
    <citation type="submission" date="2016-11" db="EMBL/GenBank/DDBJ databases">
        <authorList>
            <person name="Jaros S."/>
            <person name="Januszkiewicz K."/>
            <person name="Wedrychowicz H."/>
        </authorList>
    </citation>
    <scope>NUCLEOTIDE SEQUENCE [LARGE SCALE GENOMIC DNA]</scope>
    <source>
        <strain evidence="9 10">DSM 25479</strain>
    </source>
</reference>
<dbReference type="STRING" id="1118202.SAMN05443429_101175"/>
<dbReference type="Proteomes" id="UP000184335">
    <property type="component" value="Unassembled WGS sequence"/>
</dbReference>
<keyword evidence="4 8" id="KW-0653">Protein transport</keyword>
<evidence type="ECO:0000313" key="9">
    <source>
        <dbReference type="EMBL" id="SHI32213.1"/>
    </source>
</evidence>
<keyword evidence="8" id="KW-1003">Cell membrane</keyword>
<keyword evidence="10" id="KW-1185">Reference proteome</keyword>
<dbReference type="GO" id="GO:0043952">
    <property type="term" value="P:protein transport by the Sec complex"/>
    <property type="evidence" value="ECO:0007669"/>
    <property type="project" value="UniProtKB-UniRule"/>
</dbReference>
<organism evidence="9 10">
    <name type="scientific">Cruoricaptor ignavus</name>
    <dbReference type="NCBI Taxonomy" id="1118202"/>
    <lineage>
        <taxon>Bacteria</taxon>
        <taxon>Pseudomonadati</taxon>
        <taxon>Bacteroidota</taxon>
        <taxon>Flavobacteriia</taxon>
        <taxon>Flavobacteriales</taxon>
        <taxon>Weeksellaceae</taxon>
        <taxon>Cruoricaptor</taxon>
    </lineage>
</organism>
<gene>
    <name evidence="8" type="primary">secE</name>
    <name evidence="9" type="ORF">SAMN05443429_101175</name>
</gene>
<accession>A0A1M6A7S7</accession>
<comment type="subunit">
    <text evidence="8">Component of the Sec protein translocase complex. Heterotrimer consisting of SecY, SecE and SecG subunits. The heterotrimers can form oligomers, although 1 heterotrimer is thought to be able to translocate proteins. Interacts with the ribosome. Interacts with SecDF, and other proteins may be involved. Interacts with SecA.</text>
</comment>
<dbReference type="InterPro" id="IPR001901">
    <property type="entry name" value="Translocase_SecE/Sec61-g"/>
</dbReference>
<dbReference type="GO" id="GO:0006605">
    <property type="term" value="P:protein targeting"/>
    <property type="evidence" value="ECO:0007669"/>
    <property type="project" value="UniProtKB-UniRule"/>
</dbReference>
<keyword evidence="6 8" id="KW-0811">Translocation</keyword>
<dbReference type="NCBIfam" id="TIGR00964">
    <property type="entry name" value="secE_bact"/>
    <property type="match status" value="1"/>
</dbReference>
<evidence type="ECO:0000256" key="6">
    <source>
        <dbReference type="ARBA" id="ARBA00023010"/>
    </source>
</evidence>
<evidence type="ECO:0000256" key="1">
    <source>
        <dbReference type="ARBA" id="ARBA00004370"/>
    </source>
</evidence>
<protein>
    <recommendedName>
        <fullName evidence="8">Protein translocase subunit SecE</fullName>
    </recommendedName>
</protein>
<dbReference type="GO" id="GO:0008320">
    <property type="term" value="F:protein transmembrane transporter activity"/>
    <property type="evidence" value="ECO:0007669"/>
    <property type="project" value="UniProtKB-UniRule"/>
</dbReference>
<proteinExistence type="inferred from homology"/>
<feature type="transmembrane region" description="Helical" evidence="8">
    <location>
        <begin position="26"/>
        <end position="47"/>
    </location>
</feature>
<evidence type="ECO:0000256" key="4">
    <source>
        <dbReference type="ARBA" id="ARBA00022927"/>
    </source>
</evidence>
<dbReference type="GO" id="GO:0005886">
    <property type="term" value="C:plasma membrane"/>
    <property type="evidence" value="ECO:0007669"/>
    <property type="project" value="UniProtKB-SubCell"/>
</dbReference>
<comment type="function">
    <text evidence="8">Essential subunit of the Sec protein translocation channel SecYEG. Clamps together the 2 halves of SecY. May contact the channel plug during translocation.</text>
</comment>
<name>A0A1M6A7S7_9FLAO</name>
<comment type="similarity">
    <text evidence="8">Belongs to the SecE/SEC61-gamma family.</text>
</comment>
<dbReference type="InterPro" id="IPR005807">
    <property type="entry name" value="SecE_bac"/>
</dbReference>
<dbReference type="AlphaFoldDB" id="A0A1M6A7S7"/>
<evidence type="ECO:0000256" key="2">
    <source>
        <dbReference type="ARBA" id="ARBA00022448"/>
    </source>
</evidence>
<evidence type="ECO:0000256" key="3">
    <source>
        <dbReference type="ARBA" id="ARBA00022692"/>
    </source>
</evidence>
<evidence type="ECO:0000256" key="8">
    <source>
        <dbReference type="HAMAP-Rule" id="MF_00422"/>
    </source>
</evidence>
<dbReference type="RefSeq" id="WP_073177433.1">
    <property type="nucleotide sequence ID" value="NZ_CP171011.1"/>
</dbReference>
<evidence type="ECO:0000256" key="5">
    <source>
        <dbReference type="ARBA" id="ARBA00022989"/>
    </source>
</evidence>
<evidence type="ECO:0000256" key="7">
    <source>
        <dbReference type="ARBA" id="ARBA00023136"/>
    </source>
</evidence>
<keyword evidence="7 8" id="KW-0472">Membrane</keyword>
<evidence type="ECO:0000313" key="10">
    <source>
        <dbReference type="Proteomes" id="UP000184335"/>
    </source>
</evidence>
<dbReference type="EMBL" id="FQYI01000001">
    <property type="protein sequence ID" value="SHI32213.1"/>
    <property type="molecule type" value="Genomic_DNA"/>
</dbReference>
<dbReference type="InterPro" id="IPR038379">
    <property type="entry name" value="SecE_sf"/>
</dbReference>
<dbReference type="OrthoDB" id="9810735at2"/>
<dbReference type="Gene3D" id="1.20.5.1030">
    <property type="entry name" value="Preprotein translocase secy subunit"/>
    <property type="match status" value="1"/>
</dbReference>
<dbReference type="HAMAP" id="MF_00422">
    <property type="entry name" value="SecE"/>
    <property type="match status" value="1"/>
</dbReference>
<sequence length="67" mass="7794">MSLVNYIKDSFYEFRHKVEWPKWADLQQSAVVVTVSTVLLSLFTFGVDELFAKAIRNILTLLINLFN</sequence>
<dbReference type="GO" id="GO:0009306">
    <property type="term" value="P:protein secretion"/>
    <property type="evidence" value="ECO:0007669"/>
    <property type="project" value="UniProtKB-UniRule"/>
</dbReference>